<dbReference type="AlphaFoldDB" id="A0A0L0NPD3"/>
<organism evidence="1 2">
    <name type="scientific">Candidozyma auris</name>
    <name type="common">Yeast</name>
    <name type="synonym">Candida auris</name>
    <dbReference type="NCBI Taxonomy" id="498019"/>
    <lineage>
        <taxon>Eukaryota</taxon>
        <taxon>Fungi</taxon>
        <taxon>Dikarya</taxon>
        <taxon>Ascomycota</taxon>
        <taxon>Saccharomycotina</taxon>
        <taxon>Pichiomycetes</taxon>
        <taxon>Metschnikowiaceae</taxon>
        <taxon>Candidozyma</taxon>
    </lineage>
</organism>
<dbReference type="Proteomes" id="UP000037122">
    <property type="component" value="Unassembled WGS sequence"/>
</dbReference>
<gene>
    <name evidence="1" type="ORF">QG37_08242</name>
</gene>
<sequence length="37" mass="4000">MVRNGDVAKGDLVSSHFAAMLTADLIQESDAHHKSTF</sequence>
<proteinExistence type="predicted"/>
<dbReference type="EMBL" id="LGST01000072">
    <property type="protein sequence ID" value="KND95510.1"/>
    <property type="molecule type" value="Genomic_DNA"/>
</dbReference>
<protein>
    <submittedName>
        <fullName evidence="1">Uncharacterized protein</fullName>
    </submittedName>
</protein>
<accession>A0A0L0NPD3</accession>
<evidence type="ECO:0000313" key="1">
    <source>
        <dbReference type="EMBL" id="KND95510.1"/>
    </source>
</evidence>
<reference evidence="2" key="1">
    <citation type="journal article" date="2015" name="BMC Genomics">
        <title>Draft genome of a commonly misdiagnosed multidrug resistant pathogen Candida auris.</title>
        <authorList>
            <person name="Chatterjee S."/>
            <person name="Alampalli S.V."/>
            <person name="Nageshan R.K."/>
            <person name="Chettiar S.T."/>
            <person name="Joshi S."/>
            <person name="Tatu U.S."/>
        </authorList>
    </citation>
    <scope>NUCLEOTIDE SEQUENCE [LARGE SCALE GENOMIC DNA]</scope>
    <source>
        <strain evidence="2">6684</strain>
    </source>
</reference>
<evidence type="ECO:0000313" key="2">
    <source>
        <dbReference type="Proteomes" id="UP000037122"/>
    </source>
</evidence>
<comment type="caution">
    <text evidence="1">The sequence shown here is derived from an EMBL/GenBank/DDBJ whole genome shotgun (WGS) entry which is preliminary data.</text>
</comment>
<name>A0A0L0NPD3_CANAR</name>